<evidence type="ECO:0000256" key="4">
    <source>
        <dbReference type="ARBA" id="ARBA00023163"/>
    </source>
</evidence>
<proteinExistence type="inferred from homology"/>
<dbReference type="InterPro" id="IPR050950">
    <property type="entry name" value="HTH-type_LysR_regulators"/>
</dbReference>
<keyword evidence="2" id="KW-0805">Transcription regulation</keyword>
<dbReference type="GO" id="GO:0003677">
    <property type="term" value="F:DNA binding"/>
    <property type="evidence" value="ECO:0007669"/>
    <property type="project" value="UniProtKB-KW"/>
</dbReference>
<dbReference type="SUPFAM" id="SSF46785">
    <property type="entry name" value="Winged helix' DNA-binding domain"/>
    <property type="match status" value="1"/>
</dbReference>
<evidence type="ECO:0000313" key="7">
    <source>
        <dbReference type="Proteomes" id="UP000613208"/>
    </source>
</evidence>
<dbReference type="PROSITE" id="PS50931">
    <property type="entry name" value="HTH_LYSR"/>
    <property type="match status" value="1"/>
</dbReference>
<protein>
    <submittedName>
        <fullName evidence="6">LysR family transcriptional regulator</fullName>
    </submittedName>
</protein>
<keyword evidence="4" id="KW-0804">Transcription</keyword>
<evidence type="ECO:0000256" key="1">
    <source>
        <dbReference type="ARBA" id="ARBA00009437"/>
    </source>
</evidence>
<evidence type="ECO:0000313" key="6">
    <source>
        <dbReference type="EMBL" id="GFO86011.1"/>
    </source>
</evidence>
<evidence type="ECO:0000256" key="3">
    <source>
        <dbReference type="ARBA" id="ARBA00023125"/>
    </source>
</evidence>
<dbReference type="Gene3D" id="3.40.190.290">
    <property type="match status" value="1"/>
</dbReference>
<dbReference type="EMBL" id="BLYI01000047">
    <property type="protein sequence ID" value="GFO86011.1"/>
    <property type="molecule type" value="Genomic_DNA"/>
</dbReference>
<feature type="domain" description="HTH lysR-type" evidence="5">
    <location>
        <begin position="1"/>
        <end position="58"/>
    </location>
</feature>
<organism evidence="6 7">
    <name type="scientific">Anaerostipes butyraticus</name>
    <dbReference type="NCBI Taxonomy" id="645466"/>
    <lineage>
        <taxon>Bacteria</taxon>
        <taxon>Bacillati</taxon>
        <taxon>Bacillota</taxon>
        <taxon>Clostridia</taxon>
        <taxon>Lachnospirales</taxon>
        <taxon>Lachnospiraceae</taxon>
        <taxon>Anaerostipes</taxon>
    </lineage>
</organism>
<comment type="caution">
    <text evidence="6">The sequence shown here is derived from an EMBL/GenBank/DDBJ whole genome shotgun (WGS) entry which is preliminary data.</text>
</comment>
<dbReference type="Proteomes" id="UP000613208">
    <property type="component" value="Unassembled WGS sequence"/>
</dbReference>
<dbReference type="PANTHER" id="PTHR30419">
    <property type="entry name" value="HTH-TYPE TRANSCRIPTIONAL REGULATOR YBHD"/>
    <property type="match status" value="1"/>
</dbReference>
<dbReference type="InterPro" id="IPR000847">
    <property type="entry name" value="LysR_HTH_N"/>
</dbReference>
<dbReference type="CDD" id="cd05466">
    <property type="entry name" value="PBP2_LTTR_substrate"/>
    <property type="match status" value="1"/>
</dbReference>
<reference evidence="6" key="1">
    <citation type="submission" date="2020-06" db="EMBL/GenBank/DDBJ databases">
        <title>Characterization of fructooligosaccharide metabolism and fructooligosaccharide-degrading enzymes in human commensal butyrate producers.</title>
        <authorList>
            <person name="Tanno H."/>
            <person name="Fujii T."/>
            <person name="Hirano K."/>
            <person name="Maeno S."/>
            <person name="Tonozuka T."/>
            <person name="Sakamoto M."/>
            <person name="Ohkuma M."/>
            <person name="Tochio T."/>
            <person name="Endo A."/>
        </authorList>
    </citation>
    <scope>NUCLEOTIDE SEQUENCE</scope>
    <source>
        <strain evidence="6">JCM 17466</strain>
    </source>
</reference>
<dbReference type="Pfam" id="PF03466">
    <property type="entry name" value="LysR_substrate"/>
    <property type="match status" value="1"/>
</dbReference>
<dbReference type="AlphaFoldDB" id="A0A916QAG2"/>
<gene>
    <name evidence="6" type="ORF">ANBU17_23580</name>
</gene>
<dbReference type="GO" id="GO:0005829">
    <property type="term" value="C:cytosol"/>
    <property type="evidence" value="ECO:0007669"/>
    <property type="project" value="TreeGrafter"/>
</dbReference>
<dbReference type="Gene3D" id="1.10.10.10">
    <property type="entry name" value="Winged helix-like DNA-binding domain superfamily/Winged helix DNA-binding domain"/>
    <property type="match status" value="1"/>
</dbReference>
<dbReference type="InterPro" id="IPR036388">
    <property type="entry name" value="WH-like_DNA-bd_sf"/>
</dbReference>
<keyword evidence="3" id="KW-0238">DNA-binding</keyword>
<sequence>MELRVLRYFLEVAREKNITKTAQRLHISQPTLSRQLKNLEEELGKKLFVRTNYSIKLTEEGRLLQKRAEDILDMVDKTAEKIKTLDEINGGDIRVGCAESNGIQYFIRAIRKLQKEYPLIRYHFYSSGTDAVNERLGQGLLDFAIIVQEPDAVKYNYLKLPSMDRWGLIMRKDSSLAEKEFICLEDLIHIPLILSRQAMEDEMPRWFGEAQDKLHIVATYDLLFNASVMVRENFGYVLGFDELIYTGKDGELCFRPLEPALESPMYIIWKKYQTFTPAAKLVITELKKEFL</sequence>
<dbReference type="RefSeq" id="WP_201311687.1">
    <property type="nucleotide sequence ID" value="NZ_BLYI01000047.1"/>
</dbReference>
<dbReference type="InterPro" id="IPR005119">
    <property type="entry name" value="LysR_subst-bd"/>
</dbReference>
<name>A0A916QAG2_9FIRM</name>
<dbReference type="Pfam" id="PF00126">
    <property type="entry name" value="HTH_1"/>
    <property type="match status" value="1"/>
</dbReference>
<dbReference type="FunFam" id="1.10.10.10:FF:000001">
    <property type="entry name" value="LysR family transcriptional regulator"/>
    <property type="match status" value="1"/>
</dbReference>
<evidence type="ECO:0000259" key="5">
    <source>
        <dbReference type="PROSITE" id="PS50931"/>
    </source>
</evidence>
<accession>A0A916QAG2</accession>
<dbReference type="SUPFAM" id="SSF53850">
    <property type="entry name" value="Periplasmic binding protein-like II"/>
    <property type="match status" value="1"/>
</dbReference>
<dbReference type="PRINTS" id="PR00039">
    <property type="entry name" value="HTHLYSR"/>
</dbReference>
<evidence type="ECO:0000256" key="2">
    <source>
        <dbReference type="ARBA" id="ARBA00023015"/>
    </source>
</evidence>
<keyword evidence="7" id="KW-1185">Reference proteome</keyword>
<dbReference type="InterPro" id="IPR036390">
    <property type="entry name" value="WH_DNA-bd_sf"/>
</dbReference>
<dbReference type="GO" id="GO:0003700">
    <property type="term" value="F:DNA-binding transcription factor activity"/>
    <property type="evidence" value="ECO:0007669"/>
    <property type="project" value="InterPro"/>
</dbReference>
<dbReference type="PANTHER" id="PTHR30419:SF8">
    <property type="entry name" value="NITROGEN ASSIMILATION TRANSCRIPTIONAL ACTIVATOR-RELATED"/>
    <property type="match status" value="1"/>
</dbReference>
<comment type="similarity">
    <text evidence="1">Belongs to the LysR transcriptional regulatory family.</text>
</comment>